<dbReference type="EMBL" id="JBHSNQ010000004">
    <property type="protein sequence ID" value="MFC5540216.1"/>
    <property type="molecule type" value="Genomic_DNA"/>
</dbReference>
<proteinExistence type="predicted"/>
<dbReference type="Proteomes" id="UP001595978">
    <property type="component" value="Unassembled WGS sequence"/>
</dbReference>
<organism evidence="1 2">
    <name type="scientific">Ureibacillus suwonensis</name>
    <dbReference type="NCBI Taxonomy" id="313007"/>
    <lineage>
        <taxon>Bacteria</taxon>
        <taxon>Bacillati</taxon>
        <taxon>Bacillota</taxon>
        <taxon>Bacilli</taxon>
        <taxon>Bacillales</taxon>
        <taxon>Caryophanaceae</taxon>
        <taxon>Ureibacillus</taxon>
    </lineage>
</organism>
<keyword evidence="2" id="KW-1185">Reference proteome</keyword>
<accession>A0ABW0R7G9</accession>
<reference evidence="2" key="1">
    <citation type="journal article" date="2019" name="Int. J. Syst. Evol. Microbiol.">
        <title>The Global Catalogue of Microorganisms (GCM) 10K type strain sequencing project: providing services to taxonomists for standard genome sequencing and annotation.</title>
        <authorList>
            <consortium name="The Broad Institute Genomics Platform"/>
            <consortium name="The Broad Institute Genome Sequencing Center for Infectious Disease"/>
            <person name="Wu L."/>
            <person name="Ma J."/>
        </authorList>
    </citation>
    <scope>NUCLEOTIDE SEQUENCE [LARGE SCALE GENOMIC DNA]</scope>
    <source>
        <strain evidence="2">CCUG 56331</strain>
    </source>
</reference>
<evidence type="ECO:0000313" key="1">
    <source>
        <dbReference type="EMBL" id="MFC5540216.1"/>
    </source>
</evidence>
<gene>
    <name evidence="1" type="ORF">ACFPOH_00165</name>
</gene>
<dbReference type="InterPro" id="IPR002514">
    <property type="entry name" value="Transposase_8"/>
</dbReference>
<protein>
    <submittedName>
        <fullName evidence="1">Transposase</fullName>
    </submittedName>
</protein>
<name>A0ABW0R7G9_9BACL</name>
<comment type="caution">
    <text evidence="1">The sequence shown here is derived from an EMBL/GenBank/DDBJ whole genome shotgun (WGS) entry which is preliminary data.</text>
</comment>
<dbReference type="RefSeq" id="WP_390308534.1">
    <property type="nucleotide sequence ID" value="NZ_JBHSNQ010000004.1"/>
</dbReference>
<dbReference type="SUPFAM" id="SSF46689">
    <property type="entry name" value="Homeodomain-like"/>
    <property type="match status" value="1"/>
</dbReference>
<dbReference type="InterPro" id="IPR009057">
    <property type="entry name" value="Homeodomain-like_sf"/>
</dbReference>
<dbReference type="Pfam" id="PF01527">
    <property type="entry name" value="HTH_Tnp_1"/>
    <property type="match status" value="1"/>
</dbReference>
<evidence type="ECO:0000313" key="2">
    <source>
        <dbReference type="Proteomes" id="UP001595978"/>
    </source>
</evidence>
<sequence>MTFYKYPKEFMLKLIHFYLMGDYSFEKLARQYKIHQSTLKEWVR</sequence>